<dbReference type="AlphaFoldDB" id="A0A372LNT8"/>
<keyword evidence="2" id="KW-0808">Transferase</keyword>
<reference evidence="2 3" key="1">
    <citation type="submission" date="2018-08" db="EMBL/GenBank/DDBJ databases">
        <title>Bacillus chawlae sp. nov., Bacillus glennii sp. nov., and Bacillus saganii sp. nov. Isolated from the Vehicle Assembly Building at Kennedy Space Center where the Viking Spacecraft were Assembled.</title>
        <authorList>
            <person name="Seuylemezian A."/>
            <person name="Vaishampayan P."/>
        </authorList>
    </citation>
    <scope>NUCLEOTIDE SEQUENCE [LARGE SCALE GENOMIC DNA]</scope>
    <source>
        <strain evidence="2 3">V47-23a</strain>
    </source>
</reference>
<dbReference type="PANTHER" id="PTHR43792:SF9">
    <property type="entry name" value="RIBOSOMAL-PROTEIN-ALANINE ACETYLTRANSFERASE"/>
    <property type="match status" value="1"/>
</dbReference>
<dbReference type="SUPFAM" id="SSF55729">
    <property type="entry name" value="Acyl-CoA N-acyltransferases (Nat)"/>
    <property type="match status" value="1"/>
</dbReference>
<name>A0A372LNT8_9BACI</name>
<evidence type="ECO:0000313" key="3">
    <source>
        <dbReference type="Proteomes" id="UP000264541"/>
    </source>
</evidence>
<evidence type="ECO:0000313" key="2">
    <source>
        <dbReference type="EMBL" id="RFU68006.1"/>
    </source>
</evidence>
<dbReference type="InterPro" id="IPR016181">
    <property type="entry name" value="Acyl_CoA_acyltransferase"/>
</dbReference>
<evidence type="ECO:0000259" key="1">
    <source>
        <dbReference type="PROSITE" id="PS51186"/>
    </source>
</evidence>
<dbReference type="PROSITE" id="PS51186">
    <property type="entry name" value="GNAT"/>
    <property type="match status" value="1"/>
</dbReference>
<dbReference type="Gene3D" id="3.40.630.30">
    <property type="match status" value="1"/>
</dbReference>
<protein>
    <submittedName>
        <fullName evidence="2">N-acetyltransferase</fullName>
    </submittedName>
</protein>
<gene>
    <name evidence="2" type="ORF">D0469_12995</name>
</gene>
<dbReference type="GO" id="GO:0008999">
    <property type="term" value="F:protein-N-terminal-alanine acetyltransferase activity"/>
    <property type="evidence" value="ECO:0007669"/>
    <property type="project" value="TreeGrafter"/>
</dbReference>
<dbReference type="Pfam" id="PF13302">
    <property type="entry name" value="Acetyltransf_3"/>
    <property type="match status" value="1"/>
</dbReference>
<comment type="caution">
    <text evidence="2">The sequence shown here is derived from an EMBL/GenBank/DDBJ whole genome shotgun (WGS) entry which is preliminary data.</text>
</comment>
<dbReference type="OrthoDB" id="9811523at2"/>
<dbReference type="EMBL" id="QVTE01000036">
    <property type="protein sequence ID" value="RFU68006.1"/>
    <property type="molecule type" value="Genomic_DNA"/>
</dbReference>
<organism evidence="2 3">
    <name type="scientific">Peribacillus saganii</name>
    <dbReference type="NCBI Taxonomy" id="2303992"/>
    <lineage>
        <taxon>Bacteria</taxon>
        <taxon>Bacillati</taxon>
        <taxon>Bacillota</taxon>
        <taxon>Bacilli</taxon>
        <taxon>Bacillales</taxon>
        <taxon>Bacillaceae</taxon>
        <taxon>Peribacillus</taxon>
    </lineage>
</organism>
<dbReference type="RefSeq" id="WP_117327173.1">
    <property type="nucleotide sequence ID" value="NZ_QVTE01000036.1"/>
</dbReference>
<dbReference type="PANTHER" id="PTHR43792">
    <property type="entry name" value="GNAT FAMILY, PUTATIVE (AFU_ORTHOLOGUE AFUA_3G00765)-RELATED-RELATED"/>
    <property type="match status" value="1"/>
</dbReference>
<feature type="domain" description="N-acetyltransferase" evidence="1">
    <location>
        <begin position="14"/>
        <end position="180"/>
    </location>
</feature>
<keyword evidence="3" id="KW-1185">Reference proteome</keyword>
<dbReference type="Proteomes" id="UP000264541">
    <property type="component" value="Unassembled WGS sequence"/>
</dbReference>
<dbReference type="InterPro" id="IPR051531">
    <property type="entry name" value="N-acetyltransferase"/>
</dbReference>
<accession>A0A372LNT8</accession>
<dbReference type="InterPro" id="IPR000182">
    <property type="entry name" value="GNAT_dom"/>
</dbReference>
<sequence length="190" mass="21866">MVFPELETKRLHLIEIIEANAMALYNIFSLDEVTRFYGLDNLTSIKEAFHIIESFKNNFHSKRGIRWGIIHKQTDQFIGTVGINNWSSPNKRAEIGYELHPHFWRNGYTTEAVSKILSYAFNDLGLQRIGAVVYPENIASANMLKKIGFQHEGLLRDYIYQGGRSHEVNVFSLLKKEFLESSIKKAGSQK</sequence>
<proteinExistence type="predicted"/>
<dbReference type="GO" id="GO:0005737">
    <property type="term" value="C:cytoplasm"/>
    <property type="evidence" value="ECO:0007669"/>
    <property type="project" value="TreeGrafter"/>
</dbReference>